<evidence type="ECO:0000313" key="2">
    <source>
        <dbReference type="Proteomes" id="UP000001203"/>
    </source>
</evidence>
<reference evidence="1 2" key="1">
    <citation type="journal article" date="2008" name="Proc. Natl. Acad. Sci. U.S.A.">
        <title>The genome of Cyanothece 51142, a unicellular diazotrophic cyanobacterium important in the marine nitrogen cycle.</title>
        <authorList>
            <person name="Welsh E.A."/>
            <person name="Liberton M."/>
            <person name="Stoeckel J."/>
            <person name="Loh T."/>
            <person name="Elvitigala T."/>
            <person name="Wang C."/>
            <person name="Wollam A."/>
            <person name="Fulton R.S."/>
            <person name="Clifton S.W."/>
            <person name="Jacobs J.M."/>
            <person name="Aurora R."/>
            <person name="Ghosh B.K."/>
            <person name="Sherman L.A."/>
            <person name="Smith R.D."/>
            <person name="Wilson R.K."/>
            <person name="Pakrasi H.B."/>
        </authorList>
    </citation>
    <scope>NUCLEOTIDE SEQUENCE [LARGE SCALE GENOMIC DNA]</scope>
    <source>
        <strain evidence="2">ATCC 51142 / BH68</strain>
    </source>
</reference>
<gene>
    <name evidence="1" type="primary">nblA2</name>
    <name evidence="1" type="ordered locus">cce_0100</name>
</gene>
<dbReference type="OrthoDB" id="574377at2"/>
<sequence>MENTSCNLTLEQQFEMKRIRDAATQMSREQALDLLIQASRLLMIKTNVVRNLGK</sequence>
<proteinExistence type="predicted"/>
<dbReference type="Gene3D" id="1.10.287.670">
    <property type="entry name" value="Phycobilisome degradation protein NblA"/>
    <property type="match status" value="1"/>
</dbReference>
<keyword evidence="2" id="KW-1185">Reference proteome</keyword>
<dbReference type="AlphaFoldDB" id="B1WZ86"/>
<accession>B1WZ86</accession>
<dbReference type="KEGG" id="cyt:cce_0100"/>
<name>B1WZ86_CROS5</name>
<dbReference type="Proteomes" id="UP000001203">
    <property type="component" value="Chromosome circular"/>
</dbReference>
<protein>
    <submittedName>
        <fullName evidence="1">Probable phycobilisome degradation protein</fullName>
    </submittedName>
</protein>
<evidence type="ECO:0000313" key="1">
    <source>
        <dbReference type="EMBL" id="ACB49452.1"/>
    </source>
</evidence>
<dbReference type="InterPro" id="IPR007574">
    <property type="entry name" value="NblA"/>
</dbReference>
<dbReference type="eggNOG" id="ENOG5033GF8">
    <property type="taxonomic scope" value="Bacteria"/>
</dbReference>
<organism evidence="1 2">
    <name type="scientific">Crocosphaera subtropica (strain ATCC 51142 / BH68)</name>
    <name type="common">Cyanothece sp. (strain ATCC 51142)</name>
    <dbReference type="NCBI Taxonomy" id="43989"/>
    <lineage>
        <taxon>Bacteria</taxon>
        <taxon>Bacillati</taxon>
        <taxon>Cyanobacteriota</taxon>
        <taxon>Cyanophyceae</taxon>
        <taxon>Oscillatoriophycideae</taxon>
        <taxon>Chroococcales</taxon>
        <taxon>Aphanothecaceae</taxon>
        <taxon>Crocosphaera</taxon>
        <taxon>Crocosphaera subtropica</taxon>
    </lineage>
</organism>
<dbReference type="InterPro" id="IPR036904">
    <property type="entry name" value="NblA_sf"/>
</dbReference>
<dbReference type="HOGENOM" id="CLU_185251_2_0_3"/>
<dbReference type="SUPFAM" id="SSF109859">
    <property type="entry name" value="NblA-like"/>
    <property type="match status" value="1"/>
</dbReference>
<dbReference type="EMBL" id="CP000806">
    <property type="protein sequence ID" value="ACB49452.1"/>
    <property type="molecule type" value="Genomic_DNA"/>
</dbReference>
<dbReference type="Pfam" id="PF04485">
    <property type="entry name" value="NblA"/>
    <property type="match status" value="1"/>
</dbReference>
<dbReference type="RefSeq" id="WP_009543102.1">
    <property type="nucleotide sequence ID" value="NC_010546.1"/>
</dbReference>